<dbReference type="PIRSF" id="PIRSF029827">
    <property type="entry name" value="Fe_traffic_YggX"/>
    <property type="match status" value="1"/>
</dbReference>
<dbReference type="GO" id="GO:0005829">
    <property type="term" value="C:cytosol"/>
    <property type="evidence" value="ECO:0007669"/>
    <property type="project" value="TreeGrafter"/>
</dbReference>
<dbReference type="PANTHER" id="PTHR36965:SF1">
    <property type="entry name" value="FE(2+)-TRAFFICKING PROTEIN-RELATED"/>
    <property type="match status" value="1"/>
</dbReference>
<dbReference type="HAMAP" id="MF_00686">
    <property type="entry name" value="Fe_traffic_YggX"/>
    <property type="match status" value="1"/>
</dbReference>
<dbReference type="SUPFAM" id="SSF111148">
    <property type="entry name" value="YggX-like"/>
    <property type="match status" value="1"/>
</dbReference>
<dbReference type="Gene3D" id="1.10.3880.10">
    <property type="entry name" value="Fe(II) trafficking protein YggX"/>
    <property type="match status" value="1"/>
</dbReference>
<dbReference type="InterPro" id="IPR036766">
    <property type="entry name" value="Fe_traffick_prot_YggX_sf"/>
</dbReference>
<dbReference type="NCBIfam" id="NF003817">
    <property type="entry name" value="PRK05408.1"/>
    <property type="match status" value="1"/>
</dbReference>
<organism evidence="2">
    <name type="scientific">marine metagenome</name>
    <dbReference type="NCBI Taxonomy" id="408172"/>
    <lineage>
        <taxon>unclassified sequences</taxon>
        <taxon>metagenomes</taxon>
        <taxon>ecological metagenomes</taxon>
    </lineage>
</organism>
<accession>A0A381WKR3</accession>
<dbReference type="Pfam" id="PF04362">
    <property type="entry name" value="Iron_traffic"/>
    <property type="match status" value="1"/>
</dbReference>
<gene>
    <name evidence="2" type="ORF">METZ01_LOCUS105886</name>
</gene>
<dbReference type="GO" id="GO:0005506">
    <property type="term" value="F:iron ion binding"/>
    <property type="evidence" value="ECO:0007669"/>
    <property type="project" value="InterPro"/>
</dbReference>
<proteinExistence type="inferred from homology"/>
<dbReference type="FunFam" id="1.10.3880.10:FF:000001">
    <property type="entry name" value="Probable Fe(2+)-trafficking protein"/>
    <property type="match status" value="1"/>
</dbReference>
<name>A0A381WKR3_9ZZZZ</name>
<dbReference type="EMBL" id="UINC01012101">
    <property type="protein sequence ID" value="SVA53032.1"/>
    <property type="molecule type" value="Genomic_DNA"/>
</dbReference>
<evidence type="ECO:0000313" key="2">
    <source>
        <dbReference type="EMBL" id="SVA53032.1"/>
    </source>
</evidence>
<keyword evidence="1" id="KW-0408">Iron</keyword>
<dbReference type="GO" id="GO:0034599">
    <property type="term" value="P:cellular response to oxidative stress"/>
    <property type="evidence" value="ECO:0007669"/>
    <property type="project" value="TreeGrafter"/>
</dbReference>
<dbReference type="InterPro" id="IPR007457">
    <property type="entry name" value="Fe_traffick_prot_YggX"/>
</dbReference>
<dbReference type="AlphaFoldDB" id="A0A381WKR3"/>
<reference evidence="2" key="1">
    <citation type="submission" date="2018-05" db="EMBL/GenBank/DDBJ databases">
        <authorList>
            <person name="Lanie J.A."/>
            <person name="Ng W.-L."/>
            <person name="Kazmierczak K.M."/>
            <person name="Andrzejewski T.M."/>
            <person name="Davidsen T.M."/>
            <person name="Wayne K.J."/>
            <person name="Tettelin H."/>
            <person name="Glass J.I."/>
            <person name="Rusch D."/>
            <person name="Podicherti R."/>
            <person name="Tsui H.-C.T."/>
            <person name="Winkler M.E."/>
        </authorList>
    </citation>
    <scope>NUCLEOTIDE SEQUENCE</scope>
</reference>
<protein>
    <recommendedName>
        <fullName evidence="3">Fe(2+)-trafficking protein</fullName>
    </recommendedName>
</protein>
<evidence type="ECO:0000256" key="1">
    <source>
        <dbReference type="ARBA" id="ARBA00023004"/>
    </source>
</evidence>
<dbReference type="PANTHER" id="PTHR36965">
    <property type="entry name" value="FE(2+)-TRAFFICKING PROTEIN-RELATED"/>
    <property type="match status" value="1"/>
</dbReference>
<sequence>MTRLVFCEHFQKELEGLERPPYPGEIGEKIYNSVSKQAWQMWLEHQTMLLNENRLSMVNPESRKYLQEEMIKFFFGGGSQKPMGYVPPD</sequence>
<evidence type="ECO:0008006" key="3">
    <source>
        <dbReference type="Google" id="ProtNLM"/>
    </source>
</evidence>